<reference evidence="2" key="1">
    <citation type="submission" date="2023-05" db="EMBL/GenBank/DDBJ databases">
        <title>Cataloging the Phylogenetic Diversity of Human Bladder Bacteria.</title>
        <authorList>
            <person name="Du J."/>
        </authorList>
    </citation>
    <scope>NUCLEOTIDE SEQUENCE</scope>
    <source>
        <strain evidence="2">UMB1231</strain>
    </source>
</reference>
<proteinExistence type="predicted"/>
<protein>
    <submittedName>
        <fullName evidence="2">CpXC domain-containing protein</fullName>
    </submittedName>
</protein>
<name>A0AAJ1Q483_9LACT</name>
<dbReference type="AlphaFoldDB" id="A0AAJ1Q483"/>
<evidence type="ECO:0000259" key="1">
    <source>
        <dbReference type="Pfam" id="PF14353"/>
    </source>
</evidence>
<accession>A0AAJ1Q483</accession>
<dbReference type="EMBL" id="JASOOE010000002">
    <property type="protein sequence ID" value="MDK7186519.1"/>
    <property type="molecule type" value="Genomic_DNA"/>
</dbReference>
<comment type="caution">
    <text evidence="2">The sequence shown here is derived from an EMBL/GenBank/DDBJ whole genome shotgun (WGS) entry which is preliminary data.</text>
</comment>
<dbReference type="RefSeq" id="WP_285065177.1">
    <property type="nucleotide sequence ID" value="NZ_CAUPDI010000030.1"/>
</dbReference>
<evidence type="ECO:0000313" key="2">
    <source>
        <dbReference type="EMBL" id="MDK7186519.1"/>
    </source>
</evidence>
<gene>
    <name evidence="2" type="ORF">QP433_00815</name>
</gene>
<dbReference type="Pfam" id="PF14353">
    <property type="entry name" value="CpXC"/>
    <property type="match status" value="1"/>
</dbReference>
<sequence>MQDRVSFVCPICQQATERPNYAILNAQKQRDLKLDLLAGDLFRFECPHCGGLRLIETPFLYYDPKLKFAIYLDPHYDRHPQESIEQAQISLLATDEDSSQYHLRLVNRLASLIEKIHIFDQGFNDQLVEVVKLLTDGLFAQQEGDRQVSQRYFQWDKGKSQLLYLTDQGPFKVDYLPKLVQFIQKKYAKELKQSYLGEWLMVDHHWALRIAQHENGLETDKTLNFD</sequence>
<dbReference type="InterPro" id="IPR025682">
    <property type="entry name" value="CpXC_dom"/>
</dbReference>
<evidence type="ECO:0000313" key="3">
    <source>
        <dbReference type="Proteomes" id="UP001229251"/>
    </source>
</evidence>
<organism evidence="2 3">
    <name type="scientific">Facklamia hominis</name>
    <dbReference type="NCBI Taxonomy" id="178214"/>
    <lineage>
        <taxon>Bacteria</taxon>
        <taxon>Bacillati</taxon>
        <taxon>Bacillota</taxon>
        <taxon>Bacilli</taxon>
        <taxon>Lactobacillales</taxon>
        <taxon>Aerococcaceae</taxon>
        <taxon>Facklamia</taxon>
    </lineage>
</organism>
<feature type="domain" description="CpXC" evidence="1">
    <location>
        <begin position="9"/>
        <end position="132"/>
    </location>
</feature>
<dbReference type="Proteomes" id="UP001229251">
    <property type="component" value="Unassembled WGS sequence"/>
</dbReference>